<dbReference type="AlphaFoldDB" id="A0AAV2D8I3"/>
<organism evidence="1 2">
    <name type="scientific">Linum trigynum</name>
    <dbReference type="NCBI Taxonomy" id="586398"/>
    <lineage>
        <taxon>Eukaryota</taxon>
        <taxon>Viridiplantae</taxon>
        <taxon>Streptophyta</taxon>
        <taxon>Embryophyta</taxon>
        <taxon>Tracheophyta</taxon>
        <taxon>Spermatophyta</taxon>
        <taxon>Magnoliopsida</taxon>
        <taxon>eudicotyledons</taxon>
        <taxon>Gunneridae</taxon>
        <taxon>Pentapetalae</taxon>
        <taxon>rosids</taxon>
        <taxon>fabids</taxon>
        <taxon>Malpighiales</taxon>
        <taxon>Linaceae</taxon>
        <taxon>Linum</taxon>
    </lineage>
</organism>
<protein>
    <recommendedName>
        <fullName evidence="3">Secreted protein</fullName>
    </recommendedName>
</protein>
<keyword evidence="2" id="KW-1185">Reference proteome</keyword>
<gene>
    <name evidence="1" type="ORF">LTRI10_LOCUS12060</name>
</gene>
<dbReference type="EMBL" id="OZ034815">
    <property type="protein sequence ID" value="CAL1369461.1"/>
    <property type="molecule type" value="Genomic_DNA"/>
</dbReference>
<sequence length="81" mass="8858">MVVSKRSASITAVHGQLFVFTVLVTVNSPCVSDLQLSSGRLALHGQLPFFTLLHDRELLPLAVNLQFFTSSPGFRSFSPIL</sequence>
<proteinExistence type="predicted"/>
<dbReference type="Proteomes" id="UP001497516">
    <property type="component" value="Chromosome 2"/>
</dbReference>
<evidence type="ECO:0008006" key="3">
    <source>
        <dbReference type="Google" id="ProtNLM"/>
    </source>
</evidence>
<evidence type="ECO:0000313" key="1">
    <source>
        <dbReference type="EMBL" id="CAL1369461.1"/>
    </source>
</evidence>
<reference evidence="1 2" key="1">
    <citation type="submission" date="2024-04" db="EMBL/GenBank/DDBJ databases">
        <authorList>
            <person name="Fracassetti M."/>
        </authorList>
    </citation>
    <scope>NUCLEOTIDE SEQUENCE [LARGE SCALE GENOMIC DNA]</scope>
</reference>
<evidence type="ECO:0000313" key="2">
    <source>
        <dbReference type="Proteomes" id="UP001497516"/>
    </source>
</evidence>
<accession>A0AAV2D8I3</accession>
<name>A0AAV2D8I3_9ROSI</name>